<organism evidence="3 4">
    <name type="scientific">Solirubrum puertoriconensis</name>
    <dbReference type="NCBI Taxonomy" id="1751427"/>
    <lineage>
        <taxon>Bacteria</taxon>
        <taxon>Pseudomonadati</taxon>
        <taxon>Bacteroidota</taxon>
        <taxon>Cytophagia</taxon>
        <taxon>Cytophagales</taxon>
    </lineage>
</organism>
<dbReference type="InterPro" id="IPR045800">
    <property type="entry name" value="HMBD"/>
</dbReference>
<evidence type="ECO:0000313" key="3">
    <source>
        <dbReference type="EMBL" id="KUG09629.1"/>
    </source>
</evidence>
<evidence type="ECO:0000256" key="1">
    <source>
        <dbReference type="SAM" id="MobiDB-lite"/>
    </source>
</evidence>
<evidence type="ECO:0000313" key="4">
    <source>
        <dbReference type="Proteomes" id="UP000054223"/>
    </source>
</evidence>
<dbReference type="GO" id="GO:0046872">
    <property type="term" value="F:metal ion binding"/>
    <property type="evidence" value="ECO:0007669"/>
    <property type="project" value="InterPro"/>
</dbReference>
<proteinExistence type="predicted"/>
<dbReference type="Proteomes" id="UP000054223">
    <property type="component" value="Unassembled WGS sequence"/>
</dbReference>
<feature type="domain" description="Heavy metal binding" evidence="2">
    <location>
        <begin position="105"/>
        <end position="131"/>
    </location>
</feature>
<evidence type="ECO:0000259" key="2">
    <source>
        <dbReference type="Pfam" id="PF19335"/>
    </source>
</evidence>
<reference evidence="3 4" key="1">
    <citation type="submission" date="2015-11" db="EMBL/GenBank/DDBJ databases">
        <title>Solirubrum puertoriconensis gen. nov. an environmental bacteria isolated in Puerto Rico.</title>
        <authorList>
            <person name="Cuebas-Irizarry M.F."/>
            <person name="Montalvo-Rodriguez R."/>
        </authorList>
    </citation>
    <scope>NUCLEOTIDE SEQUENCE [LARGE SCALE GENOMIC DNA]</scope>
    <source>
        <strain evidence="3 4">MC1A</strain>
    </source>
</reference>
<comment type="caution">
    <text evidence="3">The sequence shown here is derived from an EMBL/GenBank/DDBJ whole genome shotgun (WGS) entry which is preliminary data.</text>
</comment>
<sequence>MVRKGLYNSVRCKAQRRNRTFVAGNPTIGYSQLQTINMNKLFSLLLAASLLTACNNKPTNEVDTAAPTAATADSAKIEQPTDEVARPGTEGGTGDQTNTGQTTSYVCPMQCEGGVSNQPGKCPKCGMDLEKQS</sequence>
<feature type="region of interest" description="Disordered" evidence="1">
    <location>
        <begin position="66"/>
        <end position="101"/>
    </location>
</feature>
<dbReference type="EMBL" id="LNAL01000003">
    <property type="protein sequence ID" value="KUG09629.1"/>
    <property type="molecule type" value="Genomic_DNA"/>
</dbReference>
<accession>A0A9X0HP92</accession>
<keyword evidence="4" id="KW-1185">Reference proteome</keyword>
<dbReference type="AlphaFoldDB" id="A0A9X0HP92"/>
<dbReference type="Pfam" id="PF19335">
    <property type="entry name" value="HMBD"/>
    <property type="match status" value="1"/>
</dbReference>
<gene>
    <name evidence="3" type="ORF">ASU33_18220</name>
</gene>
<protein>
    <recommendedName>
        <fullName evidence="2">Heavy metal binding domain-containing protein</fullName>
    </recommendedName>
</protein>
<name>A0A9X0HP92_SOLP1</name>